<dbReference type="PANTHER" id="PTHR35011:SF5">
    <property type="entry name" value="SIALIC ACID TRAP TRANSPORTER SMALL PERMEASE PROTEIN SIAQ"/>
    <property type="match status" value="1"/>
</dbReference>
<feature type="region of interest" description="Disordered" evidence="10">
    <location>
        <begin position="182"/>
        <end position="208"/>
    </location>
</feature>
<evidence type="ECO:0000256" key="2">
    <source>
        <dbReference type="ARBA" id="ARBA00022448"/>
    </source>
</evidence>
<keyword evidence="7 9" id="KW-0472">Membrane</keyword>
<comment type="subunit">
    <text evidence="9">The complex comprises the extracytoplasmic solute receptor protein and the two transmembrane proteins.</text>
</comment>
<comment type="function">
    <text evidence="9">Part of the tripartite ATP-independent periplasmic (TRAP) transport system.</text>
</comment>
<keyword evidence="2 9" id="KW-0813">Transport</keyword>
<evidence type="ECO:0000313" key="13">
    <source>
        <dbReference type="Proteomes" id="UP000252405"/>
    </source>
</evidence>
<name>A0A368TV88_9GAMM</name>
<comment type="similarity">
    <text evidence="8 9">Belongs to the TRAP transporter small permease family.</text>
</comment>
<reference evidence="12 13" key="1">
    <citation type="submission" date="2018-07" db="EMBL/GenBank/DDBJ databases">
        <title>Halomonas montanilacus sp. nov., isolated from Lake Pengyan on Tibetan Plateau.</title>
        <authorList>
            <person name="Lu H."/>
            <person name="Xing P."/>
            <person name="Wu Q."/>
        </authorList>
    </citation>
    <scope>NUCLEOTIDE SEQUENCE [LARGE SCALE GENOMIC DNA]</scope>
    <source>
        <strain evidence="12 13">PYC7W</strain>
    </source>
</reference>
<dbReference type="GO" id="GO:0015740">
    <property type="term" value="P:C4-dicarboxylate transport"/>
    <property type="evidence" value="ECO:0007669"/>
    <property type="project" value="TreeGrafter"/>
</dbReference>
<dbReference type="GO" id="GO:0022857">
    <property type="term" value="F:transmembrane transporter activity"/>
    <property type="evidence" value="ECO:0007669"/>
    <property type="project" value="UniProtKB-UniRule"/>
</dbReference>
<proteinExistence type="inferred from homology"/>
<dbReference type="Proteomes" id="UP000252405">
    <property type="component" value="Unassembled WGS sequence"/>
</dbReference>
<evidence type="ECO:0000256" key="8">
    <source>
        <dbReference type="ARBA" id="ARBA00038436"/>
    </source>
</evidence>
<dbReference type="GO" id="GO:0005886">
    <property type="term" value="C:plasma membrane"/>
    <property type="evidence" value="ECO:0007669"/>
    <property type="project" value="UniProtKB-SubCell"/>
</dbReference>
<organism evidence="12 13">
    <name type="scientific">Billgrantia montanilacus</name>
    <dbReference type="NCBI Taxonomy" id="2282305"/>
    <lineage>
        <taxon>Bacteria</taxon>
        <taxon>Pseudomonadati</taxon>
        <taxon>Pseudomonadota</taxon>
        <taxon>Gammaproteobacteria</taxon>
        <taxon>Oceanospirillales</taxon>
        <taxon>Halomonadaceae</taxon>
        <taxon>Billgrantia</taxon>
    </lineage>
</organism>
<dbReference type="Pfam" id="PF04290">
    <property type="entry name" value="DctQ"/>
    <property type="match status" value="1"/>
</dbReference>
<gene>
    <name evidence="12" type="ORF">DU505_13465</name>
</gene>
<sequence>MSRLLTGLASLNRALERLLHVVLLALVFSFILLIIYQVVSRNLPFMPRLYWTEEFSRFTFQWMVMLGAAVGVLHADHFVLEAFPRGSRADLATRVIRDLACLTIGLIFIIYGKDFAQSGLRRSATASGLSMVYVYSTFMVSGVFILLFSIQRLLHTVLHGMQDMEKALNTPNEIDTLDVIQPDQTPLEGLDRPLDPNHSSNDDRGPRP</sequence>
<dbReference type="PANTHER" id="PTHR35011">
    <property type="entry name" value="2,3-DIKETO-L-GULONATE TRAP TRANSPORTER SMALL PERMEASE PROTEIN YIAM"/>
    <property type="match status" value="1"/>
</dbReference>
<keyword evidence="3" id="KW-1003">Cell membrane</keyword>
<keyword evidence="6 9" id="KW-1133">Transmembrane helix</keyword>
<evidence type="ECO:0000256" key="4">
    <source>
        <dbReference type="ARBA" id="ARBA00022519"/>
    </source>
</evidence>
<evidence type="ECO:0000256" key="10">
    <source>
        <dbReference type="SAM" id="MobiDB-lite"/>
    </source>
</evidence>
<evidence type="ECO:0000313" key="12">
    <source>
        <dbReference type="EMBL" id="RCV88675.1"/>
    </source>
</evidence>
<feature type="transmembrane region" description="Helical" evidence="9">
    <location>
        <begin position="59"/>
        <end position="83"/>
    </location>
</feature>
<dbReference type="EMBL" id="QPII01000009">
    <property type="protein sequence ID" value="RCV88675.1"/>
    <property type="molecule type" value="Genomic_DNA"/>
</dbReference>
<accession>A0A368TV88</accession>
<feature type="domain" description="Tripartite ATP-independent periplasmic transporters DctQ component" evidence="11">
    <location>
        <begin position="31"/>
        <end position="157"/>
    </location>
</feature>
<keyword evidence="4 9" id="KW-0997">Cell inner membrane</keyword>
<protein>
    <recommendedName>
        <fullName evidence="9">TRAP transporter small permease protein</fullName>
    </recommendedName>
</protein>
<dbReference type="RefSeq" id="WP_114479507.1">
    <property type="nucleotide sequence ID" value="NZ_QPII01000009.1"/>
</dbReference>
<feature type="transmembrane region" description="Helical" evidence="9">
    <location>
        <begin position="95"/>
        <end position="112"/>
    </location>
</feature>
<feature type="transmembrane region" description="Helical" evidence="9">
    <location>
        <begin position="132"/>
        <end position="154"/>
    </location>
</feature>
<evidence type="ECO:0000256" key="9">
    <source>
        <dbReference type="RuleBase" id="RU369079"/>
    </source>
</evidence>
<dbReference type="AlphaFoldDB" id="A0A368TV88"/>
<dbReference type="InterPro" id="IPR055348">
    <property type="entry name" value="DctQ"/>
</dbReference>
<feature type="compositionally biased region" description="Basic and acidic residues" evidence="10">
    <location>
        <begin position="189"/>
        <end position="208"/>
    </location>
</feature>
<comment type="caution">
    <text evidence="12">The sequence shown here is derived from an EMBL/GenBank/DDBJ whole genome shotgun (WGS) entry which is preliminary data.</text>
</comment>
<evidence type="ECO:0000256" key="6">
    <source>
        <dbReference type="ARBA" id="ARBA00022989"/>
    </source>
</evidence>
<feature type="transmembrane region" description="Helical" evidence="9">
    <location>
        <begin position="21"/>
        <end position="39"/>
    </location>
</feature>
<keyword evidence="13" id="KW-1185">Reference proteome</keyword>
<keyword evidence="5 9" id="KW-0812">Transmembrane</keyword>
<dbReference type="OrthoDB" id="4964541at2"/>
<evidence type="ECO:0000256" key="7">
    <source>
        <dbReference type="ARBA" id="ARBA00023136"/>
    </source>
</evidence>
<evidence type="ECO:0000259" key="11">
    <source>
        <dbReference type="Pfam" id="PF04290"/>
    </source>
</evidence>
<evidence type="ECO:0000256" key="1">
    <source>
        <dbReference type="ARBA" id="ARBA00004429"/>
    </source>
</evidence>
<evidence type="ECO:0000256" key="5">
    <source>
        <dbReference type="ARBA" id="ARBA00022692"/>
    </source>
</evidence>
<evidence type="ECO:0000256" key="3">
    <source>
        <dbReference type="ARBA" id="ARBA00022475"/>
    </source>
</evidence>
<dbReference type="InterPro" id="IPR007387">
    <property type="entry name" value="TRAP_DctQ"/>
</dbReference>
<comment type="subcellular location">
    <subcellularLocation>
        <location evidence="1 9">Cell inner membrane</location>
        <topology evidence="1 9">Multi-pass membrane protein</topology>
    </subcellularLocation>
</comment>